<evidence type="ECO:0000256" key="3">
    <source>
        <dbReference type="ARBA" id="ARBA00035126"/>
    </source>
</evidence>
<evidence type="ECO:0000256" key="6">
    <source>
        <dbReference type="ARBA" id="ARBA00048566"/>
    </source>
</evidence>
<evidence type="ECO:0000256" key="1">
    <source>
        <dbReference type="ARBA" id="ARBA00022679"/>
    </source>
</evidence>
<keyword evidence="2" id="KW-0046">Antibiotic resistance</keyword>
<dbReference type="EMBL" id="CP058214">
    <property type="protein sequence ID" value="QPC41965.1"/>
    <property type="molecule type" value="Genomic_DNA"/>
</dbReference>
<dbReference type="CDD" id="cd05403">
    <property type="entry name" value="NT_KNTase_like"/>
    <property type="match status" value="1"/>
</dbReference>
<dbReference type="AlphaFoldDB" id="A0A7S8C230"/>
<dbReference type="InterPro" id="IPR043519">
    <property type="entry name" value="NT_sf"/>
</dbReference>
<comment type="catalytic activity">
    <reaction evidence="6">
        <text>streptomycin + ATP = 3''-O-adenylylstreptomycin + diphosphate</text>
        <dbReference type="Rhea" id="RHEA:20245"/>
        <dbReference type="ChEBI" id="CHEBI:30616"/>
        <dbReference type="ChEBI" id="CHEBI:33019"/>
        <dbReference type="ChEBI" id="CHEBI:58007"/>
        <dbReference type="ChEBI" id="CHEBI:58605"/>
        <dbReference type="EC" id="2.7.7.47"/>
    </reaction>
</comment>
<dbReference type="PIRSF" id="PIRSF000819">
    <property type="entry name" value="Streptomycin_3-adenylyltransf"/>
    <property type="match status" value="1"/>
</dbReference>
<dbReference type="GO" id="GO:0009012">
    <property type="term" value="F:aminoglycoside 3''-adenylyltransferase activity"/>
    <property type="evidence" value="ECO:0007669"/>
    <property type="project" value="UniProtKB-EC"/>
</dbReference>
<accession>A0A7S8C230</accession>
<dbReference type="EC" id="2.7.7.47" evidence="3"/>
<dbReference type="Proteomes" id="UP000593594">
    <property type="component" value="Chromosome"/>
</dbReference>
<proteinExistence type="predicted"/>
<keyword evidence="9" id="KW-1185">Reference proteome</keyword>
<dbReference type="RefSeq" id="WP_213163191.1">
    <property type="nucleotide sequence ID" value="NZ_CP058214.1"/>
</dbReference>
<dbReference type="GO" id="GO:0070566">
    <property type="term" value="F:adenylyltransferase activity"/>
    <property type="evidence" value="ECO:0007669"/>
    <property type="project" value="InterPro"/>
</dbReference>
<sequence length="258" mass="27780">MTGARAAIPVEAEHALHILRDSLGTSLLAAYLHGSAVTGGLRPSSDVDVLAVIDRQTTHAMRKALTAALMTISKPPGGSDGPRPLELVVFNRNDLAAPTYPLRSEFVYGEWLRGAFEAGEVPEPGTDPEMTVLLAQARRTARTLTGPEVTELLPVVPQADLNRAMADALPGLLETLEGDERNVLLTLARMWHTAETGEIVPKDVAAEWAVCRLPAGPASLIGHARKVYLGMAKDDWSTRRHDTRHVAGDLRDRVAALL</sequence>
<dbReference type="Pfam" id="PF13427">
    <property type="entry name" value="AadA_C"/>
    <property type="match status" value="1"/>
</dbReference>
<evidence type="ECO:0000256" key="5">
    <source>
        <dbReference type="ARBA" id="ARBA00047831"/>
    </source>
</evidence>
<dbReference type="GO" id="GO:0046677">
    <property type="term" value="P:response to antibiotic"/>
    <property type="evidence" value="ECO:0007669"/>
    <property type="project" value="UniProtKB-KW"/>
</dbReference>
<evidence type="ECO:0000259" key="7">
    <source>
        <dbReference type="Pfam" id="PF13427"/>
    </source>
</evidence>
<gene>
    <name evidence="8" type="ORF">HW532_04090</name>
</gene>
<comment type="catalytic activity">
    <reaction evidence="5">
        <text>spectinomycin + ATP = 9-O-adenylylspectinomycin + diphosphate</text>
        <dbReference type="Rhea" id="RHEA:63228"/>
        <dbReference type="ChEBI" id="CHEBI:30616"/>
        <dbReference type="ChEBI" id="CHEBI:33019"/>
        <dbReference type="ChEBI" id="CHEBI:146260"/>
        <dbReference type="ChEBI" id="CHEBI:146261"/>
    </reaction>
</comment>
<evidence type="ECO:0000256" key="4">
    <source>
        <dbReference type="ARBA" id="ARBA00035252"/>
    </source>
</evidence>
<dbReference type="NCBIfam" id="NF010309">
    <property type="entry name" value="PRK13746.1"/>
    <property type="match status" value="1"/>
</dbReference>
<dbReference type="Gene3D" id="3.30.460.10">
    <property type="entry name" value="Beta Polymerase, domain 2"/>
    <property type="match status" value="1"/>
</dbReference>
<evidence type="ECO:0000313" key="8">
    <source>
        <dbReference type="EMBL" id="QPC41965.1"/>
    </source>
</evidence>
<protein>
    <recommendedName>
        <fullName evidence="4">Aminoglycoside (3'') (9) adenylyltransferase</fullName>
        <ecNumber evidence="3">2.7.7.47</ecNumber>
    </recommendedName>
</protein>
<dbReference type="InterPro" id="IPR024172">
    <property type="entry name" value="AadA/Aad9"/>
</dbReference>
<dbReference type="KEGG" id="kmn:HW532_04090"/>
<feature type="domain" description="Adenylyltransferase AadA C-terminal" evidence="7">
    <location>
        <begin position="151"/>
        <end position="249"/>
    </location>
</feature>
<evidence type="ECO:0000256" key="2">
    <source>
        <dbReference type="ARBA" id="ARBA00023251"/>
    </source>
</evidence>
<dbReference type="SUPFAM" id="SSF81301">
    <property type="entry name" value="Nucleotidyltransferase"/>
    <property type="match status" value="1"/>
</dbReference>
<reference evidence="8 9" key="1">
    <citation type="submission" date="2020-06" db="EMBL/GenBank/DDBJ databases">
        <title>Genome sequence of 2 isolates from Red Sea Mangroves.</title>
        <authorList>
            <person name="Sefrji F."/>
            <person name="Michoud G."/>
            <person name="Merlino G."/>
            <person name="Daffonchio D."/>
        </authorList>
    </citation>
    <scope>NUCLEOTIDE SEQUENCE [LARGE SCALE GENOMIC DNA]</scope>
    <source>
        <strain evidence="8 9">R1DC25</strain>
    </source>
</reference>
<dbReference type="InterPro" id="IPR025184">
    <property type="entry name" value="AadA_C"/>
</dbReference>
<keyword evidence="1" id="KW-0808">Transferase</keyword>
<evidence type="ECO:0000313" key="9">
    <source>
        <dbReference type="Proteomes" id="UP000593594"/>
    </source>
</evidence>
<organism evidence="8 9">
    <name type="scientific">Kaustia mangrovi</name>
    <dbReference type="NCBI Taxonomy" id="2593653"/>
    <lineage>
        <taxon>Bacteria</taxon>
        <taxon>Pseudomonadati</taxon>
        <taxon>Pseudomonadota</taxon>
        <taxon>Alphaproteobacteria</taxon>
        <taxon>Hyphomicrobiales</taxon>
        <taxon>Parvibaculaceae</taxon>
        <taxon>Kaustia</taxon>
    </lineage>
</organism>
<name>A0A7S8C230_9HYPH</name>